<dbReference type="EMBL" id="CP003851">
    <property type="protein sequence ID" value="AFT81809.1"/>
    <property type="molecule type" value="Genomic_DNA"/>
</dbReference>
<dbReference type="STRING" id="1229758.C270_04490"/>
<gene>
    <name evidence="1" type="ordered locus">C270_04490</name>
</gene>
<dbReference type="PATRIC" id="fig|1229758.3.peg.899"/>
<proteinExistence type="predicted"/>
<evidence type="ECO:0000313" key="2">
    <source>
        <dbReference type="Proteomes" id="UP000006299"/>
    </source>
</evidence>
<dbReference type="KEGG" id="lcn:C270_04490"/>
<name>K0D7E1_LEUCJ</name>
<dbReference type="AlphaFoldDB" id="K0D7E1"/>
<reference evidence="1" key="1">
    <citation type="journal article" date="2012" name="J. Bacteriol.">
        <title>Complete genome sequence of Leuconostoc carnosum strain JB16, isolated from Kimchi.</title>
        <authorList>
            <person name="Jung J.Y."/>
            <person name="Lee S.H."/>
            <person name="Jeon C.O."/>
        </authorList>
    </citation>
    <scope>NUCLEOTIDE SEQUENCE [LARGE SCALE GENOMIC DNA]</scope>
    <source>
        <strain evidence="1">JB16</strain>
    </source>
</reference>
<dbReference type="HOGENOM" id="CLU_3154440_0_0_9"/>
<protein>
    <submittedName>
        <fullName evidence="1">Uncharacterized protein</fullName>
    </submittedName>
</protein>
<keyword evidence="2" id="KW-1185">Reference proteome</keyword>
<organism evidence="1 2">
    <name type="scientific">Leuconostoc carnosum (strain JB16)</name>
    <dbReference type="NCBI Taxonomy" id="1229758"/>
    <lineage>
        <taxon>Bacteria</taxon>
        <taxon>Bacillati</taxon>
        <taxon>Bacillota</taxon>
        <taxon>Bacilli</taxon>
        <taxon>Lactobacillales</taxon>
        <taxon>Lactobacillaceae</taxon>
        <taxon>Leuconostoc</taxon>
    </lineage>
</organism>
<dbReference type="Proteomes" id="UP000006299">
    <property type="component" value="Chromosome"/>
</dbReference>
<sequence length="48" mass="5511">MVRLIYEIAACGNRFIIANHSTVLMAILDIELIQVFKTNYDDNDIVQL</sequence>
<evidence type="ECO:0000313" key="1">
    <source>
        <dbReference type="EMBL" id="AFT81809.1"/>
    </source>
</evidence>
<accession>K0D7E1</accession>